<evidence type="ECO:0000313" key="2">
    <source>
        <dbReference type="Proteomes" id="UP000076580"/>
    </source>
</evidence>
<keyword evidence="2" id="KW-1185">Reference proteome</keyword>
<dbReference type="AlphaFoldDB" id="A0A151GAL9"/>
<dbReference type="EMBL" id="LAYC01000003">
    <property type="protein sequence ID" value="KYK54128.1"/>
    <property type="molecule type" value="Genomic_DNA"/>
</dbReference>
<dbReference type="InParanoid" id="A0A151GAL9"/>
<dbReference type="Proteomes" id="UP000076580">
    <property type="component" value="Chromosome 03"/>
</dbReference>
<reference evidence="1 2" key="1">
    <citation type="journal article" date="2016" name="Sci. Rep.">
        <title>Insights into Adaptations to a Near-Obligate Nematode Endoparasitic Lifestyle from the Finished Genome of Drechmeria coniospora.</title>
        <authorList>
            <person name="Zhang L."/>
            <person name="Zhou Z."/>
            <person name="Guo Q."/>
            <person name="Fokkens L."/>
            <person name="Miskei M."/>
            <person name="Pocsi I."/>
            <person name="Zhang W."/>
            <person name="Chen M."/>
            <person name="Wang L."/>
            <person name="Sun Y."/>
            <person name="Donzelli B.G."/>
            <person name="Gibson D.M."/>
            <person name="Nelson D.R."/>
            <person name="Luo J.G."/>
            <person name="Rep M."/>
            <person name="Liu H."/>
            <person name="Yang S."/>
            <person name="Wang J."/>
            <person name="Krasnoff S.B."/>
            <person name="Xu Y."/>
            <person name="Molnar I."/>
            <person name="Lin M."/>
        </authorList>
    </citation>
    <scope>NUCLEOTIDE SEQUENCE [LARGE SCALE GENOMIC DNA]</scope>
    <source>
        <strain evidence="1 2">ARSEF 6962</strain>
    </source>
</reference>
<dbReference type="Gene3D" id="3.40.30.10">
    <property type="entry name" value="Glutaredoxin"/>
    <property type="match status" value="1"/>
</dbReference>
<evidence type="ECO:0000313" key="1">
    <source>
        <dbReference type="EMBL" id="KYK54128.1"/>
    </source>
</evidence>
<sequence length="68" mass="8035">MHVGRAIPMYEIIITPIEVFFDTLYLWSYVEKRNLETAICRFEVQNPIIGFETIWRPFSLVPFLNKGA</sequence>
<dbReference type="GeneID" id="63718728"/>
<protein>
    <submittedName>
        <fullName evidence="1">Uncharacterized protein</fullName>
    </submittedName>
</protein>
<organism evidence="1 2">
    <name type="scientific">Drechmeria coniospora</name>
    <name type="common">Nematophagous fungus</name>
    <name type="synonym">Meria coniospora</name>
    <dbReference type="NCBI Taxonomy" id="98403"/>
    <lineage>
        <taxon>Eukaryota</taxon>
        <taxon>Fungi</taxon>
        <taxon>Dikarya</taxon>
        <taxon>Ascomycota</taxon>
        <taxon>Pezizomycotina</taxon>
        <taxon>Sordariomycetes</taxon>
        <taxon>Hypocreomycetidae</taxon>
        <taxon>Hypocreales</taxon>
        <taxon>Ophiocordycipitaceae</taxon>
        <taxon>Drechmeria</taxon>
    </lineage>
</organism>
<comment type="caution">
    <text evidence="1">The sequence shown here is derived from an EMBL/GenBank/DDBJ whole genome shotgun (WGS) entry which is preliminary data.</text>
</comment>
<proteinExistence type="predicted"/>
<accession>A0A151GAL9</accession>
<gene>
    <name evidence="1" type="ORF">DCS_06085</name>
</gene>
<dbReference type="RefSeq" id="XP_040653480.1">
    <property type="nucleotide sequence ID" value="XM_040803376.1"/>
</dbReference>
<name>A0A151GAL9_DRECN</name>